<protein>
    <recommendedName>
        <fullName evidence="4">Flp family type IVb pilin</fullName>
    </recommendedName>
</protein>
<dbReference type="EMBL" id="BJYA01000003">
    <property type="protein sequence ID" value="GEN45082.1"/>
    <property type="molecule type" value="Genomic_DNA"/>
</dbReference>
<comment type="caution">
    <text evidence="2">The sequence shown here is derived from an EMBL/GenBank/DDBJ whole genome shotgun (WGS) entry which is preliminary data.</text>
</comment>
<evidence type="ECO:0000313" key="2">
    <source>
        <dbReference type="EMBL" id="GEN45082.1"/>
    </source>
</evidence>
<feature type="transmembrane region" description="Helical" evidence="1">
    <location>
        <begin position="20"/>
        <end position="38"/>
    </location>
</feature>
<evidence type="ECO:0008006" key="4">
    <source>
        <dbReference type="Google" id="ProtNLM"/>
    </source>
</evidence>
<dbReference type="InterPro" id="IPR007047">
    <property type="entry name" value="Flp_Fap"/>
</dbReference>
<dbReference type="AlphaFoldDB" id="A0A511W6V4"/>
<dbReference type="RefSeq" id="WP_146814722.1">
    <property type="nucleotide sequence ID" value="NZ_BJYA01000003.1"/>
</dbReference>
<dbReference type="Proteomes" id="UP000321440">
    <property type="component" value="Unassembled WGS sequence"/>
</dbReference>
<keyword evidence="1" id="KW-0472">Membrane</keyword>
<keyword evidence="1" id="KW-1133">Transmembrane helix</keyword>
<evidence type="ECO:0000313" key="3">
    <source>
        <dbReference type="Proteomes" id="UP000321440"/>
    </source>
</evidence>
<dbReference type="Pfam" id="PF04964">
    <property type="entry name" value="Flp_Fap"/>
    <property type="match status" value="1"/>
</dbReference>
<sequence length="63" mass="6727">MLEKFKALLVEEEGQGMVEYGLIIGLVSVVAIVTLTLVGSELQALFGDIFGELGGDESELPEE</sequence>
<keyword evidence="1" id="KW-0812">Transmembrane</keyword>
<organism evidence="2 3">
    <name type="scientific">Alkalibacillus haloalkaliphilus</name>
    <dbReference type="NCBI Taxonomy" id="94136"/>
    <lineage>
        <taxon>Bacteria</taxon>
        <taxon>Bacillati</taxon>
        <taxon>Bacillota</taxon>
        <taxon>Bacilli</taxon>
        <taxon>Bacillales</taxon>
        <taxon>Bacillaceae</taxon>
        <taxon>Alkalibacillus</taxon>
    </lineage>
</organism>
<name>A0A511W6V4_9BACI</name>
<dbReference type="OrthoDB" id="290056at2"/>
<keyword evidence="3" id="KW-1185">Reference proteome</keyword>
<proteinExistence type="predicted"/>
<gene>
    <name evidence="2" type="ORF">AHA02nite_08580</name>
</gene>
<evidence type="ECO:0000256" key="1">
    <source>
        <dbReference type="SAM" id="Phobius"/>
    </source>
</evidence>
<reference evidence="2 3" key="1">
    <citation type="submission" date="2019-07" db="EMBL/GenBank/DDBJ databases">
        <title>Whole genome shotgun sequence of Alkalibacillus haloalkaliphilus NBRC 103110.</title>
        <authorList>
            <person name="Hosoyama A."/>
            <person name="Uohara A."/>
            <person name="Ohji S."/>
            <person name="Ichikawa N."/>
        </authorList>
    </citation>
    <scope>NUCLEOTIDE SEQUENCE [LARGE SCALE GENOMIC DNA]</scope>
    <source>
        <strain evidence="2 3">NBRC 103110</strain>
    </source>
</reference>
<accession>A0A511W6V4</accession>